<organism evidence="2 3">
    <name type="scientific">Actinomycetospora straminea</name>
    <dbReference type="NCBI Taxonomy" id="663607"/>
    <lineage>
        <taxon>Bacteria</taxon>
        <taxon>Bacillati</taxon>
        <taxon>Actinomycetota</taxon>
        <taxon>Actinomycetes</taxon>
        <taxon>Pseudonocardiales</taxon>
        <taxon>Pseudonocardiaceae</taxon>
        <taxon>Actinomycetospora</taxon>
    </lineage>
</organism>
<dbReference type="Proteomes" id="UP001500457">
    <property type="component" value="Unassembled WGS sequence"/>
</dbReference>
<name>A0ABP9F8P0_9PSEU</name>
<keyword evidence="1" id="KW-1133">Transmembrane helix</keyword>
<keyword evidence="3" id="KW-1185">Reference proteome</keyword>
<feature type="transmembrane region" description="Helical" evidence="1">
    <location>
        <begin position="120"/>
        <end position="139"/>
    </location>
</feature>
<sequence length="146" mass="15690">MIVEESTQDAALAAEITTAPAPASPSRGRRLARFAGHYLEMVVAMVVGMVALAPLWPAAWVASEGVHALVMATDMTVAMVLWMAVRRHAWPRIAEMAAVMSLPFVALLVPYGLGVLSGSALMLAGHVVMLPLMLAAMLWRRHEYGL</sequence>
<proteinExistence type="predicted"/>
<evidence type="ECO:0008006" key="4">
    <source>
        <dbReference type="Google" id="ProtNLM"/>
    </source>
</evidence>
<keyword evidence="1" id="KW-0472">Membrane</keyword>
<feature type="transmembrane region" description="Helical" evidence="1">
    <location>
        <begin position="97"/>
        <end position="114"/>
    </location>
</feature>
<feature type="transmembrane region" description="Helical" evidence="1">
    <location>
        <begin position="65"/>
        <end position="85"/>
    </location>
</feature>
<protein>
    <recommendedName>
        <fullName evidence="4">Flagellar biosynthetic protein FliP</fullName>
    </recommendedName>
</protein>
<dbReference type="EMBL" id="BAABHQ010000030">
    <property type="protein sequence ID" value="GAA4896662.1"/>
    <property type="molecule type" value="Genomic_DNA"/>
</dbReference>
<evidence type="ECO:0000313" key="3">
    <source>
        <dbReference type="Proteomes" id="UP001500457"/>
    </source>
</evidence>
<accession>A0ABP9F8P0</accession>
<evidence type="ECO:0000313" key="2">
    <source>
        <dbReference type="EMBL" id="GAA4896662.1"/>
    </source>
</evidence>
<evidence type="ECO:0000256" key="1">
    <source>
        <dbReference type="SAM" id="Phobius"/>
    </source>
</evidence>
<feature type="transmembrane region" description="Helical" evidence="1">
    <location>
        <begin position="38"/>
        <end position="59"/>
    </location>
</feature>
<gene>
    <name evidence="2" type="ORF">GCM10023203_58920</name>
</gene>
<keyword evidence="1" id="KW-0812">Transmembrane</keyword>
<reference evidence="3" key="1">
    <citation type="journal article" date="2019" name="Int. J. Syst. Evol. Microbiol.">
        <title>The Global Catalogue of Microorganisms (GCM) 10K type strain sequencing project: providing services to taxonomists for standard genome sequencing and annotation.</title>
        <authorList>
            <consortium name="The Broad Institute Genomics Platform"/>
            <consortium name="The Broad Institute Genome Sequencing Center for Infectious Disease"/>
            <person name="Wu L."/>
            <person name="Ma J."/>
        </authorList>
    </citation>
    <scope>NUCLEOTIDE SEQUENCE [LARGE SCALE GENOMIC DNA]</scope>
    <source>
        <strain evidence="3">JCM 17983</strain>
    </source>
</reference>
<comment type="caution">
    <text evidence="2">The sequence shown here is derived from an EMBL/GenBank/DDBJ whole genome shotgun (WGS) entry which is preliminary data.</text>
</comment>
<dbReference type="RefSeq" id="WP_274235255.1">
    <property type="nucleotide sequence ID" value="NZ_BAABHQ010000030.1"/>
</dbReference>